<accession>A0AAV5SFJ0</accession>
<evidence type="ECO:0000313" key="2">
    <source>
        <dbReference type="EMBL" id="GMS79438.1"/>
    </source>
</evidence>
<keyword evidence="3" id="KW-1185">Reference proteome</keyword>
<feature type="non-terminal residue" evidence="2">
    <location>
        <position position="455"/>
    </location>
</feature>
<dbReference type="InterPro" id="IPR010601">
    <property type="entry name" value="DUF1182"/>
</dbReference>
<evidence type="ECO:0000313" key="3">
    <source>
        <dbReference type="Proteomes" id="UP001432027"/>
    </source>
</evidence>
<dbReference type="AlphaFoldDB" id="A0AAV5SFJ0"/>
<gene>
    <name evidence="2" type="ORF">PENTCL1PPCAC_1613</name>
</gene>
<sequence>MKFQESVIFPTFTQALMTVPNASHLTWFALFISQDTPTNVITCTSPKIIASSITFMSFSTITALALSRFLIIVCGIRTGIKFTVISSFIYATPLVVVVVLIHFDGFLYPTNDACQPILFLKLEHLPTYHFYCFLVPSLAVLFNVLTLIYLLHYRYRKSSLKSGTKAFDELHVALSLFVQSVIPFITVGSRAVISLNVVNQYGISIPVEVTKAINMLGCFTTSIIFATFGQFIMSQPFAIYFIFLSFFTGRDIQSTALACTITHNTATALEFGGHLVIPTIAIGRFVGIVLGLNVYALISILFIITTPHFATLYITIFDGIPVPYPDCSPILFFNDEHKFQPYNYYMYFPPLVAVAFNLGTLAYVFWHKSQRGTKTSPERAREEMLVTLGLLAQSIIPAITIISRAYFLWIDFFRTQSSPERTREEMLVTLGLLAQSIVPAITISSRAYLMWIKIF</sequence>
<reference evidence="2" key="1">
    <citation type="submission" date="2023-10" db="EMBL/GenBank/DDBJ databases">
        <title>Genome assembly of Pristionchus species.</title>
        <authorList>
            <person name="Yoshida K."/>
            <person name="Sommer R.J."/>
        </authorList>
    </citation>
    <scope>NUCLEOTIDE SEQUENCE</scope>
    <source>
        <strain evidence="2">RS0144</strain>
    </source>
</reference>
<evidence type="ECO:0008006" key="4">
    <source>
        <dbReference type="Google" id="ProtNLM"/>
    </source>
</evidence>
<feature type="transmembrane region" description="Helical" evidence="1">
    <location>
        <begin position="427"/>
        <end position="449"/>
    </location>
</feature>
<feature type="transmembrane region" description="Helical" evidence="1">
    <location>
        <begin position="55"/>
        <end position="76"/>
    </location>
</feature>
<feature type="transmembrane region" description="Helical" evidence="1">
    <location>
        <begin position="172"/>
        <end position="193"/>
    </location>
</feature>
<keyword evidence="1" id="KW-1133">Transmembrane helix</keyword>
<organism evidence="2 3">
    <name type="scientific">Pristionchus entomophagus</name>
    <dbReference type="NCBI Taxonomy" id="358040"/>
    <lineage>
        <taxon>Eukaryota</taxon>
        <taxon>Metazoa</taxon>
        <taxon>Ecdysozoa</taxon>
        <taxon>Nematoda</taxon>
        <taxon>Chromadorea</taxon>
        <taxon>Rhabditida</taxon>
        <taxon>Rhabditina</taxon>
        <taxon>Diplogasteromorpha</taxon>
        <taxon>Diplogasteroidea</taxon>
        <taxon>Neodiplogasteridae</taxon>
        <taxon>Pristionchus</taxon>
    </lineage>
</organism>
<name>A0AAV5SFJ0_9BILA</name>
<feature type="transmembrane region" description="Helical" evidence="1">
    <location>
        <begin position="88"/>
        <end position="108"/>
    </location>
</feature>
<keyword evidence="1" id="KW-0812">Transmembrane</keyword>
<protein>
    <recommendedName>
        <fullName evidence="4">G protein-coupled receptor</fullName>
    </recommendedName>
</protein>
<dbReference type="EMBL" id="BTSX01000001">
    <property type="protein sequence ID" value="GMS79438.1"/>
    <property type="molecule type" value="Genomic_DNA"/>
</dbReference>
<dbReference type="PANTHER" id="PTHR38614:SF1">
    <property type="entry name" value="G_PROTEIN_RECEP_F1_2 DOMAIN-CONTAINING PROTEIN"/>
    <property type="match status" value="1"/>
</dbReference>
<feature type="transmembrane region" description="Helical" evidence="1">
    <location>
        <begin position="385"/>
        <end position="407"/>
    </location>
</feature>
<feature type="transmembrane region" description="Helical" evidence="1">
    <location>
        <begin position="128"/>
        <end position="151"/>
    </location>
</feature>
<proteinExistence type="predicted"/>
<comment type="caution">
    <text evidence="2">The sequence shown here is derived from an EMBL/GenBank/DDBJ whole genome shotgun (WGS) entry which is preliminary data.</text>
</comment>
<feature type="transmembrane region" description="Helical" evidence="1">
    <location>
        <begin position="285"/>
        <end position="304"/>
    </location>
</feature>
<keyword evidence="1" id="KW-0472">Membrane</keyword>
<dbReference type="PANTHER" id="PTHR38614">
    <property type="entry name" value="PROTEIN CBG09954"/>
    <property type="match status" value="1"/>
</dbReference>
<feature type="transmembrane region" description="Helical" evidence="1">
    <location>
        <begin position="344"/>
        <end position="365"/>
    </location>
</feature>
<feature type="transmembrane region" description="Helical" evidence="1">
    <location>
        <begin position="213"/>
        <end position="243"/>
    </location>
</feature>
<dbReference type="Proteomes" id="UP001432027">
    <property type="component" value="Unassembled WGS sequence"/>
</dbReference>
<evidence type="ECO:0000256" key="1">
    <source>
        <dbReference type="SAM" id="Phobius"/>
    </source>
</evidence>